<name>A0AAU1ZU76_9ACTN</name>
<dbReference type="InterPro" id="IPR045728">
    <property type="entry name" value="DUF6082"/>
</dbReference>
<evidence type="ECO:0000313" key="1">
    <source>
        <dbReference type="EMBL" id="WTT15961.1"/>
    </source>
</evidence>
<accession>A0AAU1ZU76</accession>
<protein>
    <submittedName>
        <fullName evidence="1">DUF6082 family protein</fullName>
    </submittedName>
</protein>
<dbReference type="EMBL" id="CP108222">
    <property type="protein sequence ID" value="WTT15961.1"/>
    <property type="molecule type" value="Genomic_DNA"/>
</dbReference>
<sequence>MTIRKSVMRGLGPALAAGLGLMTGALATLAAQRHEFDSLRMRLESLEQVALTQRHTNLAHQQRLHWELLSKAIDSPDLAEVLDIFEVPASPQKRKQYLFANALYTNALFYYRIGNLSREEFFGHLRGHLQNPVFREYWYATRGQRATIPDDSDEAELGHMIDDLLRQLEDADIDEWWVVGDPPGSDE</sequence>
<reference evidence="1" key="1">
    <citation type="submission" date="2022-10" db="EMBL/GenBank/DDBJ databases">
        <title>The complete genomes of actinobacterial strains from the NBC collection.</title>
        <authorList>
            <person name="Joergensen T.S."/>
            <person name="Alvarez Arevalo M."/>
            <person name="Sterndorff E.B."/>
            <person name="Faurdal D."/>
            <person name="Vuksanovic O."/>
            <person name="Mourched A.-S."/>
            <person name="Charusanti P."/>
            <person name="Shaw S."/>
            <person name="Blin K."/>
            <person name="Weber T."/>
        </authorList>
    </citation>
    <scope>NUCLEOTIDE SEQUENCE</scope>
    <source>
        <strain evidence="1">NBC_00093</strain>
    </source>
</reference>
<dbReference type="Pfam" id="PF19560">
    <property type="entry name" value="DUF6082"/>
    <property type="match status" value="1"/>
</dbReference>
<gene>
    <name evidence="1" type="ORF">OHA22_10665</name>
</gene>
<dbReference type="AlphaFoldDB" id="A0AAU1ZU76"/>
<proteinExistence type="predicted"/>
<organism evidence="1">
    <name type="scientific">Streptomyces sp. NBC_00093</name>
    <dbReference type="NCBI Taxonomy" id="2975649"/>
    <lineage>
        <taxon>Bacteria</taxon>
        <taxon>Bacillati</taxon>
        <taxon>Actinomycetota</taxon>
        <taxon>Actinomycetes</taxon>
        <taxon>Kitasatosporales</taxon>
        <taxon>Streptomycetaceae</taxon>
        <taxon>Streptomyces</taxon>
    </lineage>
</organism>